<evidence type="ECO:0000313" key="2">
    <source>
        <dbReference type="Proteomes" id="UP001597497"/>
    </source>
</evidence>
<keyword evidence="2" id="KW-1185">Reference proteome</keyword>
<proteinExistence type="predicted"/>
<sequence length="57" mass="6703">MMNQDAYPFARLNQRPEIVEQIKQLEQQLHQELGEEITLIAFTKKTDEPDYEIPSPS</sequence>
<dbReference type="RefSeq" id="WP_379927613.1">
    <property type="nucleotide sequence ID" value="NZ_JBHUMM010000001.1"/>
</dbReference>
<organism evidence="1 2">
    <name type="scientific">Marinicrinis sediminis</name>
    <dbReference type="NCBI Taxonomy" id="1652465"/>
    <lineage>
        <taxon>Bacteria</taxon>
        <taxon>Bacillati</taxon>
        <taxon>Bacillota</taxon>
        <taxon>Bacilli</taxon>
        <taxon>Bacillales</taxon>
        <taxon>Paenibacillaceae</taxon>
    </lineage>
</organism>
<reference evidence="2" key="1">
    <citation type="journal article" date="2019" name="Int. J. Syst. Evol. Microbiol.">
        <title>The Global Catalogue of Microorganisms (GCM) 10K type strain sequencing project: providing services to taxonomists for standard genome sequencing and annotation.</title>
        <authorList>
            <consortium name="The Broad Institute Genomics Platform"/>
            <consortium name="The Broad Institute Genome Sequencing Center for Infectious Disease"/>
            <person name="Wu L."/>
            <person name="Ma J."/>
        </authorList>
    </citation>
    <scope>NUCLEOTIDE SEQUENCE [LARGE SCALE GENOMIC DNA]</scope>
    <source>
        <strain evidence="2">KCTC 33676</strain>
    </source>
</reference>
<dbReference type="EMBL" id="JBHUMM010000001">
    <property type="protein sequence ID" value="MFD2670278.1"/>
    <property type="molecule type" value="Genomic_DNA"/>
</dbReference>
<comment type="caution">
    <text evidence="1">The sequence shown here is derived from an EMBL/GenBank/DDBJ whole genome shotgun (WGS) entry which is preliminary data.</text>
</comment>
<evidence type="ECO:0000313" key="1">
    <source>
        <dbReference type="EMBL" id="MFD2670278.1"/>
    </source>
</evidence>
<gene>
    <name evidence="1" type="ORF">ACFSUC_01495</name>
</gene>
<protein>
    <submittedName>
        <fullName evidence="1">Uncharacterized protein</fullName>
    </submittedName>
</protein>
<name>A0ABW5R5L3_9BACL</name>
<dbReference type="Proteomes" id="UP001597497">
    <property type="component" value="Unassembled WGS sequence"/>
</dbReference>
<accession>A0ABW5R5L3</accession>